<keyword evidence="2" id="KW-0813">Transport</keyword>
<dbReference type="Pfam" id="PF00358">
    <property type="entry name" value="PTS_EIIA_1"/>
    <property type="match status" value="1"/>
</dbReference>
<dbReference type="GO" id="GO:0016301">
    <property type="term" value="F:kinase activity"/>
    <property type="evidence" value="ECO:0007669"/>
    <property type="project" value="UniProtKB-KW"/>
</dbReference>
<dbReference type="Proteomes" id="UP000005798">
    <property type="component" value="Unassembled WGS sequence"/>
</dbReference>
<name>B0N3C3_9FIRM</name>
<dbReference type="eggNOG" id="COG2190">
    <property type="taxonomic scope" value="Bacteria"/>
</dbReference>
<dbReference type="InterPro" id="IPR050890">
    <property type="entry name" value="PTS_EIIA_component"/>
</dbReference>
<keyword evidence="8" id="KW-1185">Reference proteome</keyword>
<organism evidence="7 8">
    <name type="scientific">Thomasclavelia ramosa DSM 1402</name>
    <dbReference type="NCBI Taxonomy" id="445974"/>
    <lineage>
        <taxon>Bacteria</taxon>
        <taxon>Bacillati</taxon>
        <taxon>Bacillota</taxon>
        <taxon>Erysipelotrichia</taxon>
        <taxon>Erysipelotrichales</taxon>
        <taxon>Coprobacillaceae</taxon>
        <taxon>Thomasclavelia</taxon>
    </lineage>
</organism>
<dbReference type="InterPro" id="IPR011055">
    <property type="entry name" value="Dup_hybrid_motif"/>
</dbReference>
<keyword evidence="5" id="KW-0598">Phosphotransferase system</keyword>
<comment type="caution">
    <text evidence="7">The sequence shown here is derived from an EMBL/GenBank/DDBJ whole genome shotgun (WGS) entry which is preliminary data.</text>
</comment>
<evidence type="ECO:0000313" key="8">
    <source>
        <dbReference type="Proteomes" id="UP000005798"/>
    </source>
</evidence>
<dbReference type="PANTHER" id="PTHR45008:SF1">
    <property type="entry name" value="PTS SYSTEM GLUCOSE-SPECIFIC EIIA COMPONENT"/>
    <property type="match status" value="1"/>
</dbReference>
<evidence type="ECO:0000256" key="1">
    <source>
        <dbReference type="ARBA" id="ARBA00004496"/>
    </source>
</evidence>
<dbReference type="AlphaFoldDB" id="B0N3C3"/>
<reference evidence="7" key="2">
    <citation type="submission" date="2014-06" db="EMBL/GenBank/DDBJ databases">
        <title>Draft genome sequence of Clostridium ramosum(DSM 1402).</title>
        <authorList>
            <person name="Sudarsanam P."/>
            <person name="Ley R."/>
            <person name="Guruge J."/>
            <person name="Turnbaugh P.J."/>
            <person name="Mahowald M."/>
            <person name="Liep D."/>
            <person name="Gordon J."/>
        </authorList>
    </citation>
    <scope>NUCLEOTIDE SEQUENCE</scope>
    <source>
        <strain evidence="7">DSM 1402</strain>
    </source>
</reference>
<dbReference type="GO" id="GO:0009401">
    <property type="term" value="P:phosphoenolpyruvate-dependent sugar phosphotransferase system"/>
    <property type="evidence" value="ECO:0007669"/>
    <property type="project" value="UniProtKB-KW"/>
</dbReference>
<dbReference type="FunFam" id="2.70.70.10:FF:000001">
    <property type="entry name" value="PTS system glucose-specific IIA component"/>
    <property type="match status" value="1"/>
</dbReference>
<accession>B0N3C3</accession>
<evidence type="ECO:0000256" key="2">
    <source>
        <dbReference type="ARBA" id="ARBA00022448"/>
    </source>
</evidence>
<proteinExistence type="predicted"/>
<comment type="subcellular location">
    <subcellularLocation>
        <location evidence="1">Cytoplasm</location>
    </subcellularLocation>
</comment>
<gene>
    <name evidence="7" type="primary">ptbA</name>
    <name evidence="7" type="ORF">CLORAM_00941</name>
</gene>
<keyword evidence="4" id="KW-0808">Transferase</keyword>
<evidence type="ECO:0000313" key="7">
    <source>
        <dbReference type="EMBL" id="EDS18945.1"/>
    </source>
</evidence>
<evidence type="ECO:0000256" key="6">
    <source>
        <dbReference type="ARBA" id="ARBA00022777"/>
    </source>
</evidence>
<dbReference type="SUPFAM" id="SSF51261">
    <property type="entry name" value="Duplicated hybrid motif"/>
    <property type="match status" value="1"/>
</dbReference>
<dbReference type="PANTHER" id="PTHR45008">
    <property type="entry name" value="PTS SYSTEM GLUCOSE-SPECIFIC EIIA COMPONENT"/>
    <property type="match status" value="1"/>
</dbReference>
<evidence type="ECO:0000256" key="5">
    <source>
        <dbReference type="ARBA" id="ARBA00022683"/>
    </source>
</evidence>
<dbReference type="HOGENOM" id="CLU_012312_5_4_9"/>
<dbReference type="NCBIfam" id="TIGR00830">
    <property type="entry name" value="PTBA"/>
    <property type="match status" value="1"/>
</dbReference>
<protein>
    <submittedName>
        <fullName evidence="7">PTS system, glucose subfamily, IIA component</fullName>
    </submittedName>
</protein>
<dbReference type="Gene3D" id="2.70.70.10">
    <property type="entry name" value="Glucose Permease (Domain IIA)"/>
    <property type="match status" value="1"/>
</dbReference>
<evidence type="ECO:0000256" key="4">
    <source>
        <dbReference type="ARBA" id="ARBA00022679"/>
    </source>
</evidence>
<sequence length="162" mass="17631">MLNLFKKKSKSVEVLAPLTGTTLSIEEVPDPVFSEKMMGEGIAIKPTTDTVVAPFKGTVKMLMPNSGHAVGLLSEDGLEILIHVGMDTVSLEGEGFEVLTEVEAKVESGDPLIKFDEAFLKSKEMDTLTMVVVTNPGDFQPEQFLTNKEVKAANDPIMVYKK</sequence>
<keyword evidence="3" id="KW-0762">Sugar transport</keyword>
<dbReference type="PROSITE" id="PS00371">
    <property type="entry name" value="PTS_EIIA_TYPE_1_HIS"/>
    <property type="match status" value="1"/>
</dbReference>
<keyword evidence="6" id="KW-0418">Kinase</keyword>
<evidence type="ECO:0000256" key="3">
    <source>
        <dbReference type="ARBA" id="ARBA00022597"/>
    </source>
</evidence>
<dbReference type="EMBL" id="ABFX02000004">
    <property type="protein sequence ID" value="EDS18945.1"/>
    <property type="molecule type" value="Genomic_DNA"/>
</dbReference>
<dbReference type="InterPro" id="IPR001127">
    <property type="entry name" value="PTS_EIIA_1_perm"/>
</dbReference>
<dbReference type="PROSITE" id="PS51093">
    <property type="entry name" value="PTS_EIIA_TYPE_1"/>
    <property type="match status" value="1"/>
</dbReference>
<dbReference type="RefSeq" id="WP_003536023.1">
    <property type="nucleotide sequence ID" value="NZ_CP036346.1"/>
</dbReference>
<dbReference type="GO" id="GO:0005737">
    <property type="term" value="C:cytoplasm"/>
    <property type="evidence" value="ECO:0007669"/>
    <property type="project" value="UniProtKB-SubCell"/>
</dbReference>
<reference evidence="7" key="1">
    <citation type="submission" date="2007-11" db="EMBL/GenBank/DDBJ databases">
        <authorList>
            <person name="Fulton L."/>
            <person name="Clifton S."/>
            <person name="Fulton B."/>
            <person name="Xu J."/>
            <person name="Minx P."/>
            <person name="Pepin K.H."/>
            <person name="Johnson M."/>
            <person name="Thiruvilangam P."/>
            <person name="Bhonagiri V."/>
            <person name="Nash W.E."/>
            <person name="Mardis E.R."/>
            <person name="Wilson R.K."/>
        </authorList>
    </citation>
    <scope>NUCLEOTIDE SEQUENCE [LARGE SCALE GENOMIC DNA]</scope>
    <source>
        <strain evidence="7">DSM 1402</strain>
    </source>
</reference>